<feature type="coiled-coil region" evidence="6">
    <location>
        <begin position="284"/>
        <end position="322"/>
    </location>
</feature>
<dbReference type="InterPro" id="IPR004358">
    <property type="entry name" value="Sig_transdc_His_kin-like_C"/>
</dbReference>
<feature type="transmembrane region" description="Helical" evidence="7">
    <location>
        <begin position="21"/>
        <end position="41"/>
    </location>
</feature>
<dbReference type="SMART" id="SM00388">
    <property type="entry name" value="HisKA"/>
    <property type="match status" value="1"/>
</dbReference>
<feature type="transmembrane region" description="Helical" evidence="7">
    <location>
        <begin position="228"/>
        <end position="249"/>
    </location>
</feature>
<keyword evidence="9" id="KW-0067">ATP-binding</keyword>
<comment type="caution">
    <text evidence="9">The sequence shown here is derived from an EMBL/GenBank/DDBJ whole genome shotgun (WGS) entry which is preliminary data.</text>
</comment>
<dbReference type="Gene3D" id="1.10.287.130">
    <property type="match status" value="1"/>
</dbReference>
<evidence type="ECO:0000256" key="6">
    <source>
        <dbReference type="SAM" id="Coils"/>
    </source>
</evidence>
<feature type="transmembrane region" description="Helical" evidence="7">
    <location>
        <begin position="158"/>
        <end position="176"/>
    </location>
</feature>
<feature type="domain" description="Histidine kinase" evidence="8">
    <location>
        <begin position="345"/>
        <end position="602"/>
    </location>
</feature>
<keyword evidence="7" id="KW-0472">Membrane</keyword>
<dbReference type="CDD" id="cd00082">
    <property type="entry name" value="HisKA"/>
    <property type="match status" value="1"/>
</dbReference>
<dbReference type="Gene3D" id="3.30.565.10">
    <property type="entry name" value="Histidine kinase-like ATPase, C-terminal domain"/>
    <property type="match status" value="1"/>
</dbReference>
<keyword evidence="7" id="KW-0812">Transmembrane</keyword>
<gene>
    <name evidence="9" type="ORF">PMG25_10975</name>
</gene>
<feature type="transmembrane region" description="Helical" evidence="7">
    <location>
        <begin position="53"/>
        <end position="69"/>
    </location>
</feature>
<organism evidence="9 10">
    <name type="scientific">Roseofilum capinflatum BLCC-M114</name>
    <dbReference type="NCBI Taxonomy" id="3022440"/>
    <lineage>
        <taxon>Bacteria</taxon>
        <taxon>Bacillati</taxon>
        <taxon>Cyanobacteriota</taxon>
        <taxon>Cyanophyceae</taxon>
        <taxon>Desertifilales</taxon>
        <taxon>Desertifilaceae</taxon>
        <taxon>Roseofilum</taxon>
        <taxon>Roseofilum capinflatum</taxon>
    </lineage>
</organism>
<keyword evidence="9" id="KW-0547">Nucleotide-binding</keyword>
<comment type="catalytic activity">
    <reaction evidence="1">
        <text>ATP + protein L-histidine = ADP + protein N-phospho-L-histidine.</text>
        <dbReference type="EC" id="2.7.13.3"/>
    </reaction>
</comment>
<keyword evidence="6" id="KW-0175">Coiled coil</keyword>
<accession>A0ABT7B614</accession>
<evidence type="ECO:0000256" key="4">
    <source>
        <dbReference type="ARBA" id="ARBA00022777"/>
    </source>
</evidence>
<keyword evidence="7" id="KW-1133">Transmembrane helix</keyword>
<dbReference type="InterPro" id="IPR036890">
    <property type="entry name" value="HATPase_C_sf"/>
</dbReference>
<feature type="transmembrane region" description="Helical" evidence="7">
    <location>
        <begin position="81"/>
        <end position="102"/>
    </location>
</feature>
<keyword evidence="4" id="KW-0418">Kinase</keyword>
<feature type="transmembrane region" description="Helical" evidence="7">
    <location>
        <begin position="128"/>
        <end position="146"/>
    </location>
</feature>
<evidence type="ECO:0000256" key="7">
    <source>
        <dbReference type="SAM" id="Phobius"/>
    </source>
</evidence>
<evidence type="ECO:0000256" key="2">
    <source>
        <dbReference type="ARBA" id="ARBA00012438"/>
    </source>
</evidence>
<dbReference type="EC" id="2.7.13.3" evidence="2"/>
<keyword evidence="5" id="KW-0902">Two-component regulatory system</keyword>
<dbReference type="GO" id="GO:0005524">
    <property type="term" value="F:ATP binding"/>
    <property type="evidence" value="ECO:0007669"/>
    <property type="project" value="UniProtKB-KW"/>
</dbReference>
<evidence type="ECO:0000313" key="10">
    <source>
        <dbReference type="Proteomes" id="UP001235849"/>
    </source>
</evidence>
<dbReference type="SUPFAM" id="SSF55874">
    <property type="entry name" value="ATPase domain of HSP90 chaperone/DNA topoisomerase II/histidine kinase"/>
    <property type="match status" value="1"/>
</dbReference>
<dbReference type="RefSeq" id="WP_283766939.1">
    <property type="nucleotide sequence ID" value="NZ_JAQOSO010000057.1"/>
</dbReference>
<dbReference type="PANTHER" id="PTHR43065:SF50">
    <property type="entry name" value="HISTIDINE KINASE"/>
    <property type="match status" value="1"/>
</dbReference>
<protein>
    <recommendedName>
        <fullName evidence="2">histidine kinase</fullName>
        <ecNumber evidence="2">2.7.13.3</ecNumber>
    </recommendedName>
</protein>
<dbReference type="PROSITE" id="PS50109">
    <property type="entry name" value="HIS_KIN"/>
    <property type="match status" value="1"/>
</dbReference>
<dbReference type="InterPro" id="IPR003594">
    <property type="entry name" value="HATPase_dom"/>
</dbReference>
<sequence length="612" mass="68395">MHNHSQLLINNLQRISKHSAIAVFWIGCIVIVGWCFDIGLLKSVLPGLVTMKANTAFGFIFSGLSLWAWHQTPGNTKTRLLAQGSAILVFLIGFLTLVQYGWNVDLGIDQLVFQESVDAVATASPGRMALNSAFNFLIVGSALMAIVFPRKNYLSSQILTVVGFLIAYLGLLGYLYGNAYFYKYGSAFTAMALHTAIAFILSTLSIFLANPNRGLVSLITMNNAGGILAQRLILAAVIIPPLICWLMLLGYRYQIYTAELAICLLGIINVIVFSSLIAWNARALGKIDRKRHDAEASLKRANEDLEQRVQERTQKLEQTLFELRSTQTQLVQTEKMSSLGQLVAGVAHEINNPVNFIYGNLNHAQEYTQDVLNLIELYQKHYPQTAEEIEEEIEAIDLEFLKDDLPRLIGSMKVGSERIKEIVKSLRTFSRMDESQLKEVDIHEGLDSTLMILHNRLKAKPEHPEIQVIKDYGDIPLVECYAGQLNQVFMNLIANAIDALDEYNQNRSYEEIQENPSYIRLQTYQEQDQVKIIIEDNGLGIPEESVLKLFDPFFTTKPVGKGTGLGLAISYQIVTEKHQGELTCVSQSGEGAKFEITLPLGIGYSQQMSYPS</sequence>
<keyword evidence="4" id="KW-0808">Transferase</keyword>
<evidence type="ECO:0000256" key="3">
    <source>
        <dbReference type="ARBA" id="ARBA00022553"/>
    </source>
</evidence>
<dbReference type="PANTHER" id="PTHR43065">
    <property type="entry name" value="SENSOR HISTIDINE KINASE"/>
    <property type="match status" value="1"/>
</dbReference>
<dbReference type="Proteomes" id="UP001235849">
    <property type="component" value="Unassembled WGS sequence"/>
</dbReference>
<feature type="transmembrane region" description="Helical" evidence="7">
    <location>
        <begin position="188"/>
        <end position="208"/>
    </location>
</feature>
<dbReference type="Pfam" id="PF00512">
    <property type="entry name" value="HisKA"/>
    <property type="match status" value="1"/>
</dbReference>
<reference evidence="9 10" key="1">
    <citation type="submission" date="2023-01" db="EMBL/GenBank/DDBJ databases">
        <title>Novel diversity within Roseofilum (Cyanobacteria; Desertifilaceae) from marine benthic mats with descriptions of four novel species.</title>
        <authorList>
            <person name="Wang Y."/>
            <person name="Berthold D.E."/>
            <person name="Hu J."/>
            <person name="Lefler F.W."/>
            <person name="Laughinghouse H.D. IV."/>
        </authorList>
    </citation>
    <scope>NUCLEOTIDE SEQUENCE [LARGE SCALE GENOMIC DNA]</scope>
    <source>
        <strain evidence="9 10">BLCC-M114</strain>
    </source>
</reference>
<evidence type="ECO:0000256" key="1">
    <source>
        <dbReference type="ARBA" id="ARBA00000085"/>
    </source>
</evidence>
<keyword evidence="10" id="KW-1185">Reference proteome</keyword>
<dbReference type="SMART" id="SM00387">
    <property type="entry name" value="HATPase_c"/>
    <property type="match status" value="1"/>
</dbReference>
<feature type="transmembrane region" description="Helical" evidence="7">
    <location>
        <begin position="255"/>
        <end position="281"/>
    </location>
</feature>
<name>A0ABT7B614_9CYAN</name>
<evidence type="ECO:0000256" key="5">
    <source>
        <dbReference type="ARBA" id="ARBA00023012"/>
    </source>
</evidence>
<dbReference type="InterPro" id="IPR036097">
    <property type="entry name" value="HisK_dim/P_sf"/>
</dbReference>
<dbReference type="Pfam" id="PF02518">
    <property type="entry name" value="HATPase_c"/>
    <property type="match status" value="1"/>
</dbReference>
<dbReference type="PRINTS" id="PR00344">
    <property type="entry name" value="BCTRLSENSOR"/>
</dbReference>
<proteinExistence type="predicted"/>
<dbReference type="InterPro" id="IPR005467">
    <property type="entry name" value="His_kinase_dom"/>
</dbReference>
<keyword evidence="3" id="KW-0597">Phosphoprotein</keyword>
<dbReference type="SUPFAM" id="SSF47384">
    <property type="entry name" value="Homodimeric domain of signal transducing histidine kinase"/>
    <property type="match status" value="1"/>
</dbReference>
<evidence type="ECO:0000259" key="8">
    <source>
        <dbReference type="PROSITE" id="PS50109"/>
    </source>
</evidence>
<evidence type="ECO:0000313" key="9">
    <source>
        <dbReference type="EMBL" id="MDJ1174614.1"/>
    </source>
</evidence>
<dbReference type="InterPro" id="IPR003661">
    <property type="entry name" value="HisK_dim/P_dom"/>
</dbReference>
<dbReference type="EMBL" id="JAQOSO010000057">
    <property type="protein sequence ID" value="MDJ1174614.1"/>
    <property type="molecule type" value="Genomic_DNA"/>
</dbReference>